<evidence type="ECO:0000259" key="2">
    <source>
        <dbReference type="Pfam" id="PF03807"/>
    </source>
</evidence>
<dbReference type="Proteomes" id="UP000321534">
    <property type="component" value="Unassembled WGS sequence"/>
</dbReference>
<dbReference type="EMBL" id="BJYX01000002">
    <property type="protein sequence ID" value="GEO28721.1"/>
    <property type="molecule type" value="Genomic_DNA"/>
</dbReference>
<evidence type="ECO:0000313" key="4">
    <source>
        <dbReference type="Proteomes" id="UP000321534"/>
    </source>
</evidence>
<dbReference type="InterPro" id="IPR028939">
    <property type="entry name" value="P5C_Rdtase_cat_N"/>
</dbReference>
<dbReference type="GO" id="GO:0016491">
    <property type="term" value="F:oxidoreductase activity"/>
    <property type="evidence" value="ECO:0007669"/>
    <property type="project" value="UniProtKB-KW"/>
</dbReference>
<evidence type="ECO:0000256" key="1">
    <source>
        <dbReference type="ARBA" id="ARBA00023002"/>
    </source>
</evidence>
<sequence>MKIAVLGTGMVGQAIAGRLDALGHDVTLGTRDPQGTISRTERDGMGNAPFAAWASGHDSVRLTTFADAAAGAELVVNATSGHGALPALQAAGAENLAGKVVIDIANPLDFSNGFPPTLFVKDTDSLGEQVQRAFPDALVVKALNTLNADLMVDPTTLGEASTVFVSGNDATAKATVTELLTSFGHTDVIDLGDISTARGTEMLLPVWLRLMGALGTSAFNFKIVR</sequence>
<proteinExistence type="predicted"/>
<evidence type="ECO:0000313" key="3">
    <source>
        <dbReference type="EMBL" id="GEO28721.1"/>
    </source>
</evidence>
<dbReference type="SUPFAM" id="SSF51735">
    <property type="entry name" value="NAD(P)-binding Rossmann-fold domains"/>
    <property type="match status" value="1"/>
</dbReference>
<dbReference type="InterPro" id="IPR036291">
    <property type="entry name" value="NAD(P)-bd_dom_sf"/>
</dbReference>
<accession>A0A512CWX1</accession>
<comment type="caution">
    <text evidence="3">The sequence shown here is derived from an EMBL/GenBank/DDBJ whole genome shotgun (WGS) entry which is preliminary data.</text>
</comment>
<name>A0A512CWX1_9MICO</name>
<dbReference type="AlphaFoldDB" id="A0A512CWX1"/>
<organism evidence="3 4">
    <name type="scientific">Terrabacter aerolatus</name>
    <dbReference type="NCBI Taxonomy" id="422442"/>
    <lineage>
        <taxon>Bacteria</taxon>
        <taxon>Bacillati</taxon>
        <taxon>Actinomycetota</taxon>
        <taxon>Actinomycetes</taxon>
        <taxon>Micrococcales</taxon>
        <taxon>Intrasporangiaceae</taxon>
        <taxon>Terrabacter</taxon>
    </lineage>
</organism>
<dbReference type="OrthoDB" id="3194817at2"/>
<feature type="domain" description="Pyrroline-5-carboxylate reductase catalytic N-terminal" evidence="2">
    <location>
        <begin position="2"/>
        <end position="107"/>
    </location>
</feature>
<dbReference type="Gene3D" id="3.40.50.720">
    <property type="entry name" value="NAD(P)-binding Rossmann-like Domain"/>
    <property type="match status" value="1"/>
</dbReference>
<gene>
    <name evidence="3" type="ORF">TAE01_05310</name>
</gene>
<dbReference type="RefSeq" id="WP_147063138.1">
    <property type="nucleotide sequence ID" value="NZ_BAAARO010000021.1"/>
</dbReference>
<protein>
    <submittedName>
        <fullName evidence="3">Oxidoreductase</fullName>
    </submittedName>
</protein>
<keyword evidence="1" id="KW-0560">Oxidoreductase</keyword>
<reference evidence="3 4" key="1">
    <citation type="submission" date="2019-07" db="EMBL/GenBank/DDBJ databases">
        <title>Whole genome shotgun sequence of Terrabacter aerolatus NBRC 106305.</title>
        <authorList>
            <person name="Hosoyama A."/>
            <person name="Uohara A."/>
            <person name="Ohji S."/>
            <person name="Ichikawa N."/>
        </authorList>
    </citation>
    <scope>NUCLEOTIDE SEQUENCE [LARGE SCALE GENOMIC DNA]</scope>
    <source>
        <strain evidence="3 4">NBRC 106305</strain>
    </source>
</reference>
<dbReference type="PANTHER" id="PTHR14239">
    <property type="entry name" value="DUDULIN-RELATED"/>
    <property type="match status" value="1"/>
</dbReference>
<keyword evidence="4" id="KW-1185">Reference proteome</keyword>
<dbReference type="InterPro" id="IPR051267">
    <property type="entry name" value="STEAP_metalloreductase"/>
</dbReference>
<dbReference type="Pfam" id="PF03807">
    <property type="entry name" value="F420_oxidored"/>
    <property type="match status" value="1"/>
</dbReference>